<dbReference type="InterPro" id="IPR020845">
    <property type="entry name" value="AMP-binding_CS"/>
</dbReference>
<dbReference type="InterPro" id="IPR045851">
    <property type="entry name" value="AMP-bd_C_sf"/>
</dbReference>
<organism evidence="4 5">
    <name type="scientific">Candidatus Daviesbacteria bacterium RIFCSPHIGHO2_01_FULL_40_11</name>
    <dbReference type="NCBI Taxonomy" id="1797762"/>
    <lineage>
        <taxon>Bacteria</taxon>
        <taxon>Candidatus Daviesiibacteriota</taxon>
    </lineage>
</organism>
<dbReference type="PROSITE" id="PS00455">
    <property type="entry name" value="AMP_BINDING"/>
    <property type="match status" value="1"/>
</dbReference>
<proteinExistence type="inferred from homology"/>
<gene>
    <name evidence="4" type="ORF">A2867_03930</name>
</gene>
<reference evidence="4 5" key="1">
    <citation type="journal article" date="2016" name="Nat. Commun.">
        <title>Thousands of microbial genomes shed light on interconnected biogeochemical processes in an aquifer system.</title>
        <authorList>
            <person name="Anantharaman K."/>
            <person name="Brown C.T."/>
            <person name="Hug L.A."/>
            <person name="Sharon I."/>
            <person name="Castelle C.J."/>
            <person name="Probst A.J."/>
            <person name="Thomas B.C."/>
            <person name="Singh A."/>
            <person name="Wilkins M.J."/>
            <person name="Karaoz U."/>
            <person name="Brodie E.L."/>
            <person name="Williams K.H."/>
            <person name="Hubbard S.S."/>
            <person name="Banfield J.F."/>
        </authorList>
    </citation>
    <scope>NUCLEOTIDE SEQUENCE [LARGE SCALE GENOMIC DNA]</scope>
</reference>
<dbReference type="PANTHER" id="PTHR43201:SF5">
    <property type="entry name" value="MEDIUM-CHAIN ACYL-COA LIGASE ACSF2, MITOCHONDRIAL"/>
    <property type="match status" value="1"/>
</dbReference>
<comment type="caution">
    <text evidence="4">The sequence shown here is derived from an EMBL/GenBank/DDBJ whole genome shotgun (WGS) entry which is preliminary data.</text>
</comment>
<sequence length="778" mass="87058">MANPWMLIKNGRQVNFTPIFPSVFFLLDNFAQSQPEKEAVVFEDLDQNQTISISYAELFRLTKQAANFLKAELGNQTTFSYAFTNAPQILILNLAAMISGKIFVPLEVKRDSLEQKVYKLKTTEGKLLFVPTEDTEAKQLPKLIPGLKILALPALADFKKKLKNLPAEISDQTPLDKECLILFTSGTTSLPKGVRLTQKNLLANAEGIGQWLKFNKNDRFNIMMPLHHINAITFSLTTLLSGGTIILSSRYSKSHFWEILAKHRCTGASIVPTIAYDTLSEEESFERYKNRLAQVQRIQIGSAPVNPTVVEEFIAKYKIPLIQGYGQTETSLRSSGVPMELSGKQYQEAIKLNTIGTELRWTNVTVLRPNGQEAEEGEKGEICIRGPVITEGYLNNQSANREAFAYGWFHSGDLGYFKNLFGKKYFFLTSRITEIIKKGGVLISPLAIENALLKNYPQLKQVFVVGFPDPRLGEDIGFVSTADEKIVSYVLEDAKLSKIPNLSPYESPIAGLSLPPSELPKTSTGKVQRGQIKKRFAANLRANSLTITSSPDFNFRLIKPEETKVLKQAVKINNQAWGKNLVSSLNEFVNRATNGILIGAFDKQNKLQGTISALQMTEEGIKSGKKWAEITGNGTLETNNHQGNSILCVAISTLSRSNSKQSNRYPAKPKFSEQEFKKYLASDQDYVVRFHRKAKGGFSQGAKIIKILPHSRPEDKEALGFNLLMKYPTSQQKPKVNPTSSYGTQLIEAALLYAFYRHFKNVYVLTRPAQASNYFKRT</sequence>
<dbReference type="GO" id="GO:0031956">
    <property type="term" value="F:medium-chain fatty acid-CoA ligase activity"/>
    <property type="evidence" value="ECO:0007669"/>
    <property type="project" value="TreeGrafter"/>
</dbReference>
<dbReference type="GO" id="GO:0006631">
    <property type="term" value="P:fatty acid metabolic process"/>
    <property type="evidence" value="ECO:0007669"/>
    <property type="project" value="TreeGrafter"/>
</dbReference>
<dbReference type="InterPro" id="IPR000873">
    <property type="entry name" value="AMP-dep_synth/lig_dom"/>
</dbReference>
<evidence type="ECO:0000256" key="1">
    <source>
        <dbReference type="ARBA" id="ARBA00006432"/>
    </source>
</evidence>
<feature type="domain" description="AMP-dependent synthetase/ligase" evidence="3">
    <location>
        <begin position="28"/>
        <end position="394"/>
    </location>
</feature>
<dbReference type="Gene3D" id="3.30.300.30">
    <property type="match status" value="1"/>
</dbReference>
<dbReference type="SUPFAM" id="SSF56801">
    <property type="entry name" value="Acetyl-CoA synthetase-like"/>
    <property type="match status" value="1"/>
</dbReference>
<dbReference type="Gene3D" id="3.40.50.12780">
    <property type="entry name" value="N-terminal domain of ligase-like"/>
    <property type="match status" value="1"/>
</dbReference>
<accession>A0A1F5JGE2</accession>
<dbReference type="InterPro" id="IPR042099">
    <property type="entry name" value="ANL_N_sf"/>
</dbReference>
<dbReference type="Pfam" id="PF00501">
    <property type="entry name" value="AMP-binding"/>
    <property type="match status" value="1"/>
</dbReference>
<dbReference type="PANTHER" id="PTHR43201">
    <property type="entry name" value="ACYL-COA SYNTHETASE"/>
    <property type="match status" value="1"/>
</dbReference>
<evidence type="ECO:0000313" key="4">
    <source>
        <dbReference type="EMBL" id="OGE27676.1"/>
    </source>
</evidence>
<evidence type="ECO:0000256" key="2">
    <source>
        <dbReference type="ARBA" id="ARBA00022598"/>
    </source>
</evidence>
<name>A0A1F5JGE2_9BACT</name>
<keyword evidence="2" id="KW-0436">Ligase</keyword>
<protein>
    <recommendedName>
        <fullName evidence="3">AMP-dependent synthetase/ligase domain-containing protein</fullName>
    </recommendedName>
</protein>
<dbReference type="AlphaFoldDB" id="A0A1F5JGE2"/>
<comment type="similarity">
    <text evidence="1">Belongs to the ATP-dependent AMP-binding enzyme family.</text>
</comment>
<evidence type="ECO:0000259" key="3">
    <source>
        <dbReference type="Pfam" id="PF00501"/>
    </source>
</evidence>
<dbReference type="EMBL" id="MFCP01000033">
    <property type="protein sequence ID" value="OGE27676.1"/>
    <property type="molecule type" value="Genomic_DNA"/>
</dbReference>
<dbReference type="Gene3D" id="3.40.630.30">
    <property type="match status" value="1"/>
</dbReference>
<dbReference type="Proteomes" id="UP000177555">
    <property type="component" value="Unassembled WGS sequence"/>
</dbReference>
<evidence type="ECO:0000313" key="5">
    <source>
        <dbReference type="Proteomes" id="UP000177555"/>
    </source>
</evidence>